<dbReference type="RefSeq" id="WP_083028825.1">
    <property type="nucleotide sequence ID" value="NZ_AP022618.1"/>
</dbReference>
<dbReference type="STRING" id="444597.BST26_00350"/>
<reference evidence="2 3" key="1">
    <citation type="submission" date="2016-12" db="EMBL/GenBank/DDBJ databases">
        <title>The new phylogeny of genus Mycobacterium.</title>
        <authorList>
            <person name="Tortoli E."/>
            <person name="Trovato A."/>
            <person name="Cirillo D.M."/>
        </authorList>
    </citation>
    <scope>NUCLEOTIDE SEQUENCE [LARGE SCALE GENOMIC DNA]</scope>
    <source>
        <strain evidence="2 3">DSM 45130</strain>
    </source>
</reference>
<evidence type="ECO:0000313" key="3">
    <source>
        <dbReference type="Proteomes" id="UP000192801"/>
    </source>
</evidence>
<dbReference type="NCBIfam" id="TIGR03934">
    <property type="entry name" value="TQXA_dom"/>
    <property type="match status" value="1"/>
</dbReference>
<keyword evidence="3" id="KW-1185">Reference proteome</keyword>
<dbReference type="Gene3D" id="1.10.150.480">
    <property type="match status" value="1"/>
</dbReference>
<dbReference type="EMBL" id="MVHS01000001">
    <property type="protein sequence ID" value="ORA74071.1"/>
    <property type="molecule type" value="Genomic_DNA"/>
</dbReference>
<evidence type="ECO:0000313" key="2">
    <source>
        <dbReference type="EMBL" id="ORA74071.1"/>
    </source>
</evidence>
<sequence>MTSLPIAAGRLLPAARPVVVRRRIQPRPAIELSRLTRYHGGTYSHTVDRIVFTDGTFARTDLIRLNPGVEAYSLDFTGVAPLRPSRYDVESFAALPNARARSFEVEIDWILRNSFPTLRAAELSRRLRDAGYPLGAGHIGEHEAIAATQAAIWHFTNGLALDTRPRNRPDRVVHDERGVTVEFADDIELDGYTVDIAGSGPVTVRLHKSVDGQRWDEVAASALTAGSGEHHKPLGVGATVSHGHGHTRRGHRHYRLTVDGPATIGETAFSLAGCAVYRNSPRIVHAYRYLIEGARWARAHSAAPAVGAAGVLVTQDDAVIGPFRLCAGSAAALAGDGAQVVDATGTVIDGPLEPGAAFYLSLGAHARARRSVTLTMKVPGRSDGHGGRVLTGVAREENSQRFTPVALVVPTQSVVEFDLAW</sequence>
<evidence type="ECO:0000259" key="1">
    <source>
        <dbReference type="Pfam" id="PF08341"/>
    </source>
</evidence>
<dbReference type="InterPro" id="IPR023849">
    <property type="entry name" value="TQXA_dom"/>
</dbReference>
<dbReference type="AlphaFoldDB" id="A0A1X0DNS6"/>
<dbReference type="Pfam" id="PF08341">
    <property type="entry name" value="TED"/>
    <property type="match status" value="1"/>
</dbReference>
<accession>A0A1X0DNS6</accession>
<organism evidence="2 3">
    <name type="scientific">Mycolicibacterium insubricum</name>
    <dbReference type="NCBI Taxonomy" id="444597"/>
    <lineage>
        <taxon>Bacteria</taxon>
        <taxon>Bacillati</taxon>
        <taxon>Actinomycetota</taxon>
        <taxon>Actinomycetes</taxon>
        <taxon>Mycobacteriales</taxon>
        <taxon>Mycobacteriaceae</taxon>
        <taxon>Mycolicibacterium</taxon>
    </lineage>
</organism>
<dbReference type="Proteomes" id="UP000192801">
    <property type="component" value="Unassembled WGS sequence"/>
</dbReference>
<dbReference type="InterPro" id="IPR013552">
    <property type="entry name" value="Thioester_dom"/>
</dbReference>
<protein>
    <recommendedName>
        <fullName evidence="1">Thioester domain-containing protein</fullName>
    </recommendedName>
</protein>
<proteinExistence type="predicted"/>
<comment type="caution">
    <text evidence="2">The sequence shown here is derived from an EMBL/GenBank/DDBJ whole genome shotgun (WGS) entry which is preliminary data.</text>
</comment>
<gene>
    <name evidence="2" type="ORF">BST26_00350</name>
</gene>
<feature type="domain" description="Thioester" evidence="1">
    <location>
        <begin position="100"/>
        <end position="160"/>
    </location>
</feature>
<dbReference type="OrthoDB" id="2676146at2"/>
<name>A0A1X0DNS6_9MYCO</name>